<protein>
    <submittedName>
        <fullName evidence="1">Uncharacterized protein</fullName>
    </submittedName>
</protein>
<dbReference type="RefSeq" id="WP_150067921.1">
    <property type="nucleotide sequence ID" value="NZ_JBEPDJ010000001.1"/>
</dbReference>
<dbReference type="OrthoDB" id="4338038at2"/>
<name>A0A5M7BUB4_SACHI</name>
<accession>A0A5M7BUB4</accession>
<reference evidence="1 2" key="1">
    <citation type="submission" date="2019-09" db="EMBL/GenBank/DDBJ databases">
        <title>Draft genome sequence of the thermophilic Saccharopolyspora hirsuta VKM Ac-666T.</title>
        <authorList>
            <person name="Lobastova T.G."/>
            <person name="Fokina V."/>
            <person name="Bragin E.Y."/>
            <person name="Shtratnikova V.Y."/>
            <person name="Starodumova I.P."/>
            <person name="Tarlachkov S.V."/>
            <person name="Donova M.V."/>
        </authorList>
    </citation>
    <scope>NUCLEOTIDE SEQUENCE [LARGE SCALE GENOMIC DNA]</scope>
    <source>
        <strain evidence="1 2">VKM Ac-666</strain>
    </source>
</reference>
<dbReference type="EMBL" id="VWPH01000008">
    <property type="protein sequence ID" value="KAA5831777.1"/>
    <property type="molecule type" value="Genomic_DNA"/>
</dbReference>
<dbReference type="AlphaFoldDB" id="A0A5M7BUB4"/>
<keyword evidence="2" id="KW-1185">Reference proteome</keyword>
<organism evidence="1 2">
    <name type="scientific">Saccharopolyspora hirsuta</name>
    <dbReference type="NCBI Taxonomy" id="1837"/>
    <lineage>
        <taxon>Bacteria</taxon>
        <taxon>Bacillati</taxon>
        <taxon>Actinomycetota</taxon>
        <taxon>Actinomycetes</taxon>
        <taxon>Pseudonocardiales</taxon>
        <taxon>Pseudonocardiaceae</taxon>
        <taxon>Saccharopolyspora</taxon>
    </lineage>
</organism>
<evidence type="ECO:0000313" key="2">
    <source>
        <dbReference type="Proteomes" id="UP000323946"/>
    </source>
</evidence>
<comment type="caution">
    <text evidence="1">The sequence shown here is derived from an EMBL/GenBank/DDBJ whole genome shotgun (WGS) entry which is preliminary data.</text>
</comment>
<gene>
    <name evidence="1" type="ORF">F1721_18210</name>
</gene>
<evidence type="ECO:0000313" key="1">
    <source>
        <dbReference type="EMBL" id="KAA5831777.1"/>
    </source>
</evidence>
<dbReference type="Proteomes" id="UP000323946">
    <property type="component" value="Unassembled WGS sequence"/>
</dbReference>
<proteinExistence type="predicted"/>
<sequence length="212" mass="23982">MAYDLRYLANDRPVSPFEAVPNYKEDLSGPAQPPNTGVPMTRHHIVPYVVLKNYWNMLLDQRRFGDLRLVLREMARMLFRYRLTFDAAERRGVAALAEGITAETHDPDAQGTPQFYDGLMQVYFWLPGNLFIGPRSRSDDPGPGFDAAARGLGLPFYGELLRVYENMASYTANPSSGNRVNSALCRVVKRQNFAPVDSKRWTVSNGKYRITG</sequence>